<evidence type="ECO:0000313" key="3">
    <source>
        <dbReference type="Proteomes" id="UP000565468"/>
    </source>
</evidence>
<proteinExistence type="predicted"/>
<protein>
    <submittedName>
        <fullName evidence="2">Collagen-like repeat preface domain-containing protein</fullName>
    </submittedName>
</protein>
<keyword evidence="1" id="KW-0175">Coiled coil</keyword>
<dbReference type="Proteomes" id="UP000565468">
    <property type="component" value="Unassembled WGS sequence"/>
</dbReference>
<name>A0A848M8E9_PAELE</name>
<keyword evidence="2" id="KW-0176">Collagen</keyword>
<comment type="caution">
    <text evidence="2">The sequence shown here is derived from an EMBL/GenBank/DDBJ whole genome shotgun (WGS) entry which is preliminary data.</text>
</comment>
<dbReference type="RefSeq" id="WP_169505264.1">
    <property type="nucleotide sequence ID" value="NZ_JABBPN010000010.1"/>
</dbReference>
<gene>
    <name evidence="2" type="ORF">HII30_11875</name>
</gene>
<organism evidence="2 3">
    <name type="scientific">Paenibacillus lemnae</name>
    <dbReference type="NCBI Taxonomy" id="1330551"/>
    <lineage>
        <taxon>Bacteria</taxon>
        <taxon>Bacillati</taxon>
        <taxon>Bacillota</taxon>
        <taxon>Bacilli</taxon>
        <taxon>Bacillales</taxon>
        <taxon>Paenibacillaceae</taxon>
        <taxon>Paenibacillus</taxon>
    </lineage>
</organism>
<dbReference type="Gene3D" id="2.60.120.40">
    <property type="match status" value="1"/>
</dbReference>
<keyword evidence="3" id="KW-1185">Reference proteome</keyword>
<evidence type="ECO:0000313" key="2">
    <source>
        <dbReference type="EMBL" id="NMO96470.1"/>
    </source>
</evidence>
<dbReference type="EMBL" id="JABBPN010000010">
    <property type="protein sequence ID" value="NMO96470.1"/>
    <property type="molecule type" value="Genomic_DNA"/>
</dbReference>
<accession>A0A848M8E9</accession>
<evidence type="ECO:0000256" key="1">
    <source>
        <dbReference type="SAM" id="Coils"/>
    </source>
</evidence>
<dbReference type="NCBIfam" id="NF033172">
    <property type="entry name" value="N_to_GlyXaaXaa"/>
    <property type="match status" value="1"/>
</dbReference>
<dbReference type="InterPro" id="IPR048009">
    <property type="entry name" value="NGRR_dom"/>
</dbReference>
<feature type="coiled-coil region" evidence="1">
    <location>
        <begin position="248"/>
        <end position="280"/>
    </location>
</feature>
<sequence length="446" mass="48947">MNKKRRRKPGISGMAALHYPIGRYQTEKLITLIHQLRTSIRNLFAVPEQDNLTQLKSQIHGIHNLVNRIPIGDEEKSLFKDAVQQLTSISVISPKVLGDMSIRLRLFLEHMLPLTVHLEMKDAVSDAVEDTLLILQKPDELNLTVSAISKVSAEPPEPVTVSDAYSPLEQQIVHLEQNMNRGLQEIISELKELRLDINSSHSQFSNSENSKAGMMDCSVVESVIEPQIIMEQEETAVTHLITEEAVRLEHLAAEEEVVEVEEAKAEAEGIAAVIEEIDTQVIQIAEVQDNMSEGTVKHEAESSNDTDLKSAENGTIGGHLMFHVSDSNQSLKAAATIQFSEIKLNGIACNGDGCVSITEAGFYYIDWQITLISAEPTSAQFALVVNGNIEKGKRGQYASPAPDVYTGNALLNLTSAETIELYCISAPPEGSVSLNNARVTIYKIGS</sequence>
<dbReference type="AlphaFoldDB" id="A0A848M8E9"/>
<reference evidence="2 3" key="1">
    <citation type="submission" date="2020-04" db="EMBL/GenBank/DDBJ databases">
        <title>Paenibacillus algicola sp. nov., a novel marine bacterium producing alginate lyase.</title>
        <authorList>
            <person name="Huang H."/>
        </authorList>
    </citation>
    <scope>NUCLEOTIDE SEQUENCE [LARGE SCALE GENOMIC DNA]</scope>
    <source>
        <strain evidence="2 3">L7-75</strain>
    </source>
</reference>
<dbReference type="InterPro" id="IPR008983">
    <property type="entry name" value="Tumour_necrosis_fac-like_dom"/>
</dbReference>